<protein>
    <submittedName>
        <fullName evidence="1">Uncharacterized protein</fullName>
    </submittedName>
</protein>
<evidence type="ECO:0000313" key="2">
    <source>
        <dbReference type="Proteomes" id="UP001152798"/>
    </source>
</evidence>
<sequence length="89" mass="10288">MFADFDESEVFKRGKVYKGVYLLSLTNSFKEKHLELSYQRYSHRQRQRSLIIVNLVDAVVKLAVCVPLSYCAIEVSFAAPGYAHHSRFD</sequence>
<gene>
    <name evidence="1" type="ORF">NEZAVI_LOCUS11546</name>
</gene>
<dbReference type="Proteomes" id="UP001152798">
    <property type="component" value="Chromosome 5"/>
</dbReference>
<reference evidence="1" key="1">
    <citation type="submission" date="2022-01" db="EMBL/GenBank/DDBJ databases">
        <authorList>
            <person name="King R."/>
        </authorList>
    </citation>
    <scope>NUCLEOTIDE SEQUENCE</scope>
</reference>
<dbReference type="EMBL" id="OV725081">
    <property type="protein sequence ID" value="CAH1402812.1"/>
    <property type="molecule type" value="Genomic_DNA"/>
</dbReference>
<keyword evidence="2" id="KW-1185">Reference proteome</keyword>
<dbReference type="AlphaFoldDB" id="A0A9P0HJE6"/>
<dbReference type="OrthoDB" id="60033at2759"/>
<evidence type="ECO:0000313" key="1">
    <source>
        <dbReference type="EMBL" id="CAH1402812.1"/>
    </source>
</evidence>
<accession>A0A9P0HJE6</accession>
<proteinExistence type="predicted"/>
<name>A0A9P0HJE6_NEZVI</name>
<organism evidence="1 2">
    <name type="scientific">Nezara viridula</name>
    <name type="common">Southern green stink bug</name>
    <name type="synonym">Cimex viridulus</name>
    <dbReference type="NCBI Taxonomy" id="85310"/>
    <lineage>
        <taxon>Eukaryota</taxon>
        <taxon>Metazoa</taxon>
        <taxon>Ecdysozoa</taxon>
        <taxon>Arthropoda</taxon>
        <taxon>Hexapoda</taxon>
        <taxon>Insecta</taxon>
        <taxon>Pterygota</taxon>
        <taxon>Neoptera</taxon>
        <taxon>Paraneoptera</taxon>
        <taxon>Hemiptera</taxon>
        <taxon>Heteroptera</taxon>
        <taxon>Panheteroptera</taxon>
        <taxon>Pentatomomorpha</taxon>
        <taxon>Pentatomoidea</taxon>
        <taxon>Pentatomidae</taxon>
        <taxon>Pentatominae</taxon>
        <taxon>Nezara</taxon>
    </lineage>
</organism>